<comment type="subcellular location">
    <subcellularLocation>
        <location evidence="1">Nucleus</location>
    </subcellularLocation>
</comment>
<evidence type="ECO:0000256" key="1">
    <source>
        <dbReference type="ARBA" id="ARBA00004123"/>
    </source>
</evidence>
<dbReference type="InterPro" id="IPR003340">
    <property type="entry name" value="B3_DNA-bd"/>
</dbReference>
<dbReference type="AlphaFoldDB" id="A0A978VPE5"/>
<accession>A0A978VPE5</accession>
<evidence type="ECO:0000313" key="6">
    <source>
        <dbReference type="EMBL" id="KAH7537420.1"/>
    </source>
</evidence>
<evidence type="ECO:0000256" key="3">
    <source>
        <dbReference type="ARBA" id="ARBA00023125"/>
    </source>
</evidence>
<dbReference type="CDD" id="cd10017">
    <property type="entry name" value="B3_DNA"/>
    <property type="match status" value="1"/>
</dbReference>
<evidence type="ECO:0000256" key="2">
    <source>
        <dbReference type="ARBA" id="ARBA00023015"/>
    </source>
</evidence>
<dbReference type="SUPFAM" id="SSF101936">
    <property type="entry name" value="DNA-binding pseudobarrel domain"/>
    <property type="match status" value="1"/>
</dbReference>
<sequence length="253" mass="29495">MENRLRNQEEKCADELSHYQISPPESSRCSTSITTLILSTEDLNLSLWFSTNNNNKRKLTTQNHPTLPKRKKFVSDSDYAMALNLWRMRNYSKQDMAEEDSLGVTTKLSVYDPWRMTKDLMSSDVGHLSRLMLKSHWAEKYFLPHLDIKQVESDDGVTIKVFDSDTHSEHDLAFKLWKSSNSYVLKKGWVKEFVKRRNLKTGYDKNQSHQIAERRRRCSSPSTVAANLKRMRNYSVEDIAEEKRLGVMTSYGT</sequence>
<proteinExistence type="predicted"/>
<dbReference type="InterPro" id="IPR015300">
    <property type="entry name" value="DNA-bd_pseudobarrel_sf"/>
</dbReference>
<dbReference type="InterPro" id="IPR051442">
    <property type="entry name" value="B3_domain"/>
</dbReference>
<protein>
    <submittedName>
        <fullName evidence="6">Uncharacterized protein</fullName>
    </submittedName>
</protein>
<dbReference type="GO" id="GO:0003677">
    <property type="term" value="F:DNA binding"/>
    <property type="evidence" value="ECO:0007669"/>
    <property type="project" value="UniProtKB-KW"/>
</dbReference>
<evidence type="ECO:0000256" key="5">
    <source>
        <dbReference type="ARBA" id="ARBA00023242"/>
    </source>
</evidence>
<gene>
    <name evidence="6" type="ORF">FEM48_Zijuj03G0090600</name>
</gene>
<dbReference type="EMBL" id="JAEACU010000003">
    <property type="protein sequence ID" value="KAH7537420.1"/>
    <property type="molecule type" value="Genomic_DNA"/>
</dbReference>
<dbReference type="Gene3D" id="2.40.330.10">
    <property type="entry name" value="DNA-binding pseudobarrel domain"/>
    <property type="match status" value="1"/>
</dbReference>
<keyword evidence="5" id="KW-0539">Nucleus</keyword>
<comment type="caution">
    <text evidence="6">The sequence shown here is derived from an EMBL/GenBank/DDBJ whole genome shotgun (WGS) entry which is preliminary data.</text>
</comment>
<dbReference type="GO" id="GO:0005634">
    <property type="term" value="C:nucleus"/>
    <property type="evidence" value="ECO:0007669"/>
    <property type="project" value="UniProtKB-SubCell"/>
</dbReference>
<evidence type="ECO:0000313" key="7">
    <source>
        <dbReference type="Proteomes" id="UP000813462"/>
    </source>
</evidence>
<evidence type="ECO:0000256" key="4">
    <source>
        <dbReference type="ARBA" id="ARBA00023163"/>
    </source>
</evidence>
<keyword evidence="2" id="KW-0805">Transcription regulation</keyword>
<name>A0A978VPE5_ZIZJJ</name>
<dbReference type="PANTHER" id="PTHR34269">
    <property type="entry name" value="TRANSCRIPTION FACTOR B3-DOMAIN FAMILY-RELATED"/>
    <property type="match status" value="1"/>
</dbReference>
<organism evidence="6 7">
    <name type="scientific">Ziziphus jujuba var. spinosa</name>
    <dbReference type="NCBI Taxonomy" id="714518"/>
    <lineage>
        <taxon>Eukaryota</taxon>
        <taxon>Viridiplantae</taxon>
        <taxon>Streptophyta</taxon>
        <taxon>Embryophyta</taxon>
        <taxon>Tracheophyta</taxon>
        <taxon>Spermatophyta</taxon>
        <taxon>Magnoliopsida</taxon>
        <taxon>eudicotyledons</taxon>
        <taxon>Gunneridae</taxon>
        <taxon>Pentapetalae</taxon>
        <taxon>rosids</taxon>
        <taxon>fabids</taxon>
        <taxon>Rosales</taxon>
        <taxon>Rhamnaceae</taxon>
        <taxon>Paliureae</taxon>
        <taxon>Ziziphus</taxon>
    </lineage>
</organism>
<dbReference type="PANTHER" id="PTHR34269:SF11">
    <property type="entry name" value="B3 DOMAIN PROTEIN"/>
    <property type="match status" value="1"/>
</dbReference>
<keyword evidence="4" id="KW-0804">Transcription</keyword>
<reference evidence="6" key="1">
    <citation type="journal article" date="2021" name="Front. Plant Sci.">
        <title>Chromosome-Scale Genome Assembly for Chinese Sour Jujube and Insights Into Its Genome Evolution and Domestication Signature.</title>
        <authorList>
            <person name="Shen L.-Y."/>
            <person name="Luo H."/>
            <person name="Wang X.-L."/>
            <person name="Wang X.-M."/>
            <person name="Qiu X.-J."/>
            <person name="Liu H."/>
            <person name="Zhou S.-S."/>
            <person name="Jia K.-H."/>
            <person name="Nie S."/>
            <person name="Bao Y.-T."/>
            <person name="Zhang R.-G."/>
            <person name="Yun Q.-Z."/>
            <person name="Chai Y.-H."/>
            <person name="Lu J.-Y."/>
            <person name="Li Y."/>
            <person name="Zhao S.-W."/>
            <person name="Mao J.-F."/>
            <person name="Jia S.-G."/>
            <person name="Mao Y.-M."/>
        </authorList>
    </citation>
    <scope>NUCLEOTIDE SEQUENCE</scope>
    <source>
        <strain evidence="6">AT0</strain>
        <tissue evidence="6">Leaf</tissue>
    </source>
</reference>
<dbReference type="Proteomes" id="UP000813462">
    <property type="component" value="Unassembled WGS sequence"/>
</dbReference>
<keyword evidence="3" id="KW-0238">DNA-binding</keyword>